<organism evidence="1 2">
    <name type="scientific">Schistosoma mattheei</name>
    <dbReference type="NCBI Taxonomy" id="31246"/>
    <lineage>
        <taxon>Eukaryota</taxon>
        <taxon>Metazoa</taxon>
        <taxon>Spiralia</taxon>
        <taxon>Lophotrochozoa</taxon>
        <taxon>Platyhelminthes</taxon>
        <taxon>Trematoda</taxon>
        <taxon>Digenea</taxon>
        <taxon>Strigeidida</taxon>
        <taxon>Schistosomatoidea</taxon>
        <taxon>Schistosomatidae</taxon>
        <taxon>Schistosoma</taxon>
    </lineage>
</organism>
<evidence type="ECO:0000313" key="2">
    <source>
        <dbReference type="Proteomes" id="UP000269396"/>
    </source>
</evidence>
<accession>A0A183NLT1</accession>
<dbReference type="EMBL" id="UZAL01004967">
    <property type="protein sequence ID" value="VDO91595.1"/>
    <property type="molecule type" value="Genomic_DNA"/>
</dbReference>
<dbReference type="AlphaFoldDB" id="A0A183NLT1"/>
<reference evidence="1 2" key="1">
    <citation type="submission" date="2018-11" db="EMBL/GenBank/DDBJ databases">
        <authorList>
            <consortium name="Pathogen Informatics"/>
        </authorList>
    </citation>
    <scope>NUCLEOTIDE SEQUENCE [LARGE SCALE GENOMIC DNA]</scope>
    <source>
        <strain>Denwood</strain>
        <strain evidence="2">Zambia</strain>
    </source>
</reference>
<gene>
    <name evidence="1" type="ORF">SMTD_LOCUS3067</name>
</gene>
<protein>
    <submittedName>
        <fullName evidence="1">Uncharacterized protein</fullName>
    </submittedName>
</protein>
<dbReference type="Proteomes" id="UP000269396">
    <property type="component" value="Unassembled WGS sequence"/>
</dbReference>
<proteinExistence type="predicted"/>
<name>A0A183NLT1_9TREM</name>
<sequence>MHATSFGVKRWQKSLEMPYSRCQTHHLKMTDRQQSALTQP</sequence>
<evidence type="ECO:0000313" key="1">
    <source>
        <dbReference type="EMBL" id="VDO91595.1"/>
    </source>
</evidence>
<keyword evidence="2" id="KW-1185">Reference proteome</keyword>